<evidence type="ECO:0000313" key="3">
    <source>
        <dbReference type="EMBL" id="RSM70271.1"/>
    </source>
</evidence>
<gene>
    <name evidence="3" type="ORF">DMH04_44895</name>
</gene>
<name>A0A428YNX7_KIBAR</name>
<dbReference type="PANTHER" id="PTHR43540">
    <property type="entry name" value="PEROXYUREIDOACRYLATE/UREIDOACRYLATE AMIDOHYDROLASE-RELATED"/>
    <property type="match status" value="1"/>
</dbReference>
<proteinExistence type="predicted"/>
<organism evidence="3 4">
    <name type="scientific">Kibdelosporangium aridum</name>
    <dbReference type="NCBI Taxonomy" id="2030"/>
    <lineage>
        <taxon>Bacteria</taxon>
        <taxon>Bacillati</taxon>
        <taxon>Actinomycetota</taxon>
        <taxon>Actinomycetes</taxon>
        <taxon>Pseudonocardiales</taxon>
        <taxon>Pseudonocardiaceae</taxon>
        <taxon>Kibdelosporangium</taxon>
    </lineage>
</organism>
<dbReference type="AlphaFoldDB" id="A0A428YNX7"/>
<comment type="caution">
    <text evidence="3">The sequence shown here is derived from an EMBL/GenBank/DDBJ whole genome shotgun (WGS) entry which is preliminary data.</text>
</comment>
<dbReference type="Gene3D" id="3.40.50.850">
    <property type="entry name" value="Isochorismatase-like"/>
    <property type="match status" value="1"/>
</dbReference>
<keyword evidence="1 3" id="KW-0378">Hydrolase</keyword>
<dbReference type="InterPro" id="IPR000868">
    <property type="entry name" value="Isochorismatase-like_dom"/>
</dbReference>
<dbReference type="InterPro" id="IPR050272">
    <property type="entry name" value="Isochorismatase-like_hydrls"/>
</dbReference>
<dbReference type="OrthoDB" id="9814140at2"/>
<dbReference type="SUPFAM" id="SSF52499">
    <property type="entry name" value="Isochorismatase-like hydrolases"/>
    <property type="match status" value="1"/>
</dbReference>
<dbReference type="InterPro" id="IPR036380">
    <property type="entry name" value="Isochorismatase-like_sf"/>
</dbReference>
<dbReference type="Proteomes" id="UP000287547">
    <property type="component" value="Unassembled WGS sequence"/>
</dbReference>
<dbReference type="CDD" id="cd00431">
    <property type="entry name" value="cysteine_hydrolases"/>
    <property type="match status" value="1"/>
</dbReference>
<reference evidence="3 4" key="1">
    <citation type="submission" date="2018-05" db="EMBL/GenBank/DDBJ databases">
        <title>Evolution of GPA BGCs.</title>
        <authorList>
            <person name="Waglechner N."/>
            <person name="Wright G.D."/>
        </authorList>
    </citation>
    <scope>NUCLEOTIDE SEQUENCE [LARGE SCALE GENOMIC DNA]</scope>
    <source>
        <strain evidence="3 4">A82846</strain>
    </source>
</reference>
<protein>
    <submittedName>
        <fullName evidence="3">Cysteine hydrolase</fullName>
    </submittedName>
</protein>
<dbReference type="Pfam" id="PF00857">
    <property type="entry name" value="Isochorismatase"/>
    <property type="match status" value="1"/>
</dbReference>
<feature type="domain" description="Isochorismatase-like" evidence="2">
    <location>
        <begin position="9"/>
        <end position="183"/>
    </location>
</feature>
<dbReference type="RefSeq" id="WP_037276068.1">
    <property type="nucleotide sequence ID" value="NZ_QHKI01000067.1"/>
</dbReference>
<dbReference type="PANTHER" id="PTHR43540:SF6">
    <property type="entry name" value="ISOCHORISMATASE-LIKE DOMAIN-CONTAINING PROTEIN"/>
    <property type="match status" value="1"/>
</dbReference>
<accession>A0A428YNX7</accession>
<evidence type="ECO:0000256" key="1">
    <source>
        <dbReference type="ARBA" id="ARBA00022801"/>
    </source>
</evidence>
<dbReference type="GO" id="GO:0016787">
    <property type="term" value="F:hydrolase activity"/>
    <property type="evidence" value="ECO:0007669"/>
    <property type="project" value="UniProtKB-KW"/>
</dbReference>
<sequence>MADGSNPVALIMIDVLDAFFAPGKPAYYPDSVKVLDACGQLLDKARERDRLIVHTVERHRPGLADFEHKKIPVHCEIGDDQSPYVAGFEPVDRPNEIELPKRRYSAFYGTDLDLLLREQGIETLVIAGVKTNVCVRATVQDAFAAGYEILLVKEATNSNRPHLAEASLEDIDRYFGSVVSLEQALERL</sequence>
<dbReference type="EMBL" id="QHKI01000067">
    <property type="protein sequence ID" value="RSM70271.1"/>
    <property type="molecule type" value="Genomic_DNA"/>
</dbReference>
<evidence type="ECO:0000313" key="4">
    <source>
        <dbReference type="Proteomes" id="UP000287547"/>
    </source>
</evidence>
<evidence type="ECO:0000259" key="2">
    <source>
        <dbReference type="Pfam" id="PF00857"/>
    </source>
</evidence>